<dbReference type="EMBL" id="JPIT01000016">
    <property type="protein sequence ID" value="KIO46204.1"/>
    <property type="molecule type" value="Genomic_DNA"/>
</dbReference>
<evidence type="ECO:0000313" key="5">
    <source>
        <dbReference type="Proteomes" id="UP000031980"/>
    </source>
</evidence>
<organism evidence="2 5">
    <name type="scientific">Sanguibacteroides justesenii</name>
    <dbReference type="NCBI Taxonomy" id="1547597"/>
    <lineage>
        <taxon>Bacteria</taxon>
        <taxon>Pseudomonadati</taxon>
        <taxon>Bacteroidota</taxon>
        <taxon>Bacteroidia</taxon>
        <taxon>Bacteroidales</taxon>
        <taxon>Porphyromonadaceae</taxon>
        <taxon>Sanguibacteroides</taxon>
    </lineage>
</organism>
<protein>
    <submittedName>
        <fullName evidence="2">Uncharacterized protein</fullName>
    </submittedName>
</protein>
<dbReference type="RefSeq" id="WP_041502819.1">
    <property type="nucleotide sequence ID" value="NZ_JPIT01000016.1"/>
</dbReference>
<reference evidence="2 5" key="1">
    <citation type="submission" date="2014-07" db="EMBL/GenBank/DDBJ databases">
        <title>Porphyromonadaceae bacterium OUH 308042 = ATCC BAA-2681 = DSM 28342 draft genome.</title>
        <authorList>
            <person name="Sydenham T.V."/>
            <person name="Hasman H."/>
            <person name="Justensen U.S."/>
        </authorList>
    </citation>
    <scope>NUCLEOTIDE SEQUENCE [LARGE SCALE GENOMIC DNA]</scope>
    <source>
        <strain evidence="2 5">OUH 308042</strain>
    </source>
</reference>
<gene>
    <name evidence="2" type="ORF">BA92_13900</name>
    <name evidence="3" type="ORF">IE90_05245</name>
</gene>
<keyword evidence="1" id="KW-1133">Transmembrane helix</keyword>
<keyword evidence="1" id="KW-0812">Transmembrane</keyword>
<proteinExistence type="predicted"/>
<sequence>MLKKVWRLYYDGFKNMPRWGRNLWLIILIKLCIMFLVLKLFFMPNYLNSNYDTFQEKSDHVFEELTTKP</sequence>
<evidence type="ECO:0000256" key="1">
    <source>
        <dbReference type="SAM" id="Phobius"/>
    </source>
</evidence>
<feature type="transmembrane region" description="Helical" evidence="1">
    <location>
        <begin position="21"/>
        <end position="42"/>
    </location>
</feature>
<accession>A0A0C3RB88</accession>
<evidence type="ECO:0000313" key="2">
    <source>
        <dbReference type="EMBL" id="KIO42946.1"/>
    </source>
</evidence>
<evidence type="ECO:0000313" key="4">
    <source>
        <dbReference type="Proteomes" id="UP000031937"/>
    </source>
</evidence>
<dbReference type="Pfam" id="PF14899">
    <property type="entry name" value="DUF4492"/>
    <property type="match status" value="1"/>
</dbReference>
<comment type="caution">
    <text evidence="2">The sequence shown here is derived from an EMBL/GenBank/DDBJ whole genome shotgun (WGS) entry which is preliminary data.</text>
</comment>
<name>A0A0C3RB88_9PORP</name>
<keyword evidence="1" id="KW-0472">Membrane</keyword>
<reference evidence="3 4" key="2">
    <citation type="submission" date="2014-07" db="EMBL/GenBank/DDBJ databases">
        <title>Porphyromonadaceae bacterium OUH 334697 = ATCC BAA-2682 = DSM 28341 draft genome.</title>
        <authorList>
            <person name="Sydenham T.V."/>
            <person name="Hasman H."/>
            <person name="Justesen U.S."/>
        </authorList>
    </citation>
    <scope>NUCLEOTIDE SEQUENCE [LARGE SCALE GENOMIC DNA]</scope>
    <source>
        <strain evidence="3 4">OUH 334697</strain>
    </source>
</reference>
<dbReference type="OrthoDB" id="1122086at2"/>
<evidence type="ECO:0000313" key="3">
    <source>
        <dbReference type="EMBL" id="KIO46204.1"/>
    </source>
</evidence>
<dbReference type="Proteomes" id="UP000031937">
    <property type="component" value="Unassembled WGS sequence"/>
</dbReference>
<keyword evidence="5" id="KW-1185">Reference proteome</keyword>
<dbReference type="AlphaFoldDB" id="A0A0C3RB88"/>
<dbReference type="Proteomes" id="UP000031980">
    <property type="component" value="Unassembled WGS sequence"/>
</dbReference>
<dbReference type="InterPro" id="IPR027853">
    <property type="entry name" value="DUF4492"/>
</dbReference>
<dbReference type="EMBL" id="JPIU01000049">
    <property type="protein sequence ID" value="KIO42946.1"/>
    <property type="molecule type" value="Genomic_DNA"/>
</dbReference>